<keyword evidence="6 11" id="KW-0812">Transmembrane</keyword>
<comment type="subcellular location">
    <subcellularLocation>
        <location evidence="1">Cell membrane</location>
        <topology evidence="1">Multi-pass membrane protein</topology>
    </subcellularLocation>
</comment>
<protein>
    <submittedName>
        <fullName evidence="12">Transporter</fullName>
    </submittedName>
</protein>
<keyword evidence="10 11" id="KW-0472">Membrane</keyword>
<dbReference type="InterPro" id="IPR045863">
    <property type="entry name" value="CorA_TM1_TM2"/>
</dbReference>
<dbReference type="AlphaFoldDB" id="A0A6L9TXI7"/>
<dbReference type="PANTHER" id="PTHR46494:SF3">
    <property type="entry name" value="ZINC TRANSPORT PROTEIN ZNTB"/>
    <property type="match status" value="1"/>
</dbReference>
<dbReference type="RefSeq" id="WP_163984508.1">
    <property type="nucleotide sequence ID" value="NZ_WUEY01000001.1"/>
</dbReference>
<name>A0A6L9TXI7_9HYPH</name>
<dbReference type="Proteomes" id="UP000483035">
    <property type="component" value="Unassembled WGS sequence"/>
</dbReference>
<accession>A0A6L9TXI7</accession>
<dbReference type="InterPro" id="IPR045861">
    <property type="entry name" value="CorA_cytoplasmic_dom"/>
</dbReference>
<evidence type="ECO:0000256" key="7">
    <source>
        <dbReference type="ARBA" id="ARBA00022833"/>
    </source>
</evidence>
<evidence type="ECO:0000256" key="5">
    <source>
        <dbReference type="ARBA" id="ARBA00022519"/>
    </source>
</evidence>
<dbReference type="InterPro" id="IPR002523">
    <property type="entry name" value="MgTranspt_CorA/ZnTranspt_ZntB"/>
</dbReference>
<dbReference type="Pfam" id="PF01544">
    <property type="entry name" value="CorA"/>
    <property type="match status" value="1"/>
</dbReference>
<dbReference type="EMBL" id="WUEY01000001">
    <property type="protein sequence ID" value="NEI68033.1"/>
    <property type="molecule type" value="Genomic_DNA"/>
</dbReference>
<proteinExistence type="inferred from homology"/>
<dbReference type="SUPFAM" id="SSF143865">
    <property type="entry name" value="CorA soluble domain-like"/>
    <property type="match status" value="1"/>
</dbReference>
<evidence type="ECO:0000256" key="6">
    <source>
        <dbReference type="ARBA" id="ARBA00022692"/>
    </source>
</evidence>
<evidence type="ECO:0000313" key="12">
    <source>
        <dbReference type="EMBL" id="NEI68033.1"/>
    </source>
</evidence>
<dbReference type="GO" id="GO:0050897">
    <property type="term" value="F:cobalt ion binding"/>
    <property type="evidence" value="ECO:0007669"/>
    <property type="project" value="TreeGrafter"/>
</dbReference>
<evidence type="ECO:0000256" key="11">
    <source>
        <dbReference type="SAM" id="Phobius"/>
    </source>
</evidence>
<dbReference type="GO" id="GO:0015087">
    <property type="term" value="F:cobalt ion transmembrane transporter activity"/>
    <property type="evidence" value="ECO:0007669"/>
    <property type="project" value="TreeGrafter"/>
</dbReference>
<keyword evidence="5" id="KW-0997">Cell inner membrane</keyword>
<evidence type="ECO:0000256" key="9">
    <source>
        <dbReference type="ARBA" id="ARBA00023065"/>
    </source>
</evidence>
<evidence type="ECO:0000256" key="10">
    <source>
        <dbReference type="ARBA" id="ARBA00023136"/>
    </source>
</evidence>
<feature type="transmembrane region" description="Helical" evidence="11">
    <location>
        <begin position="273"/>
        <end position="296"/>
    </location>
</feature>
<dbReference type="Gene3D" id="3.30.460.20">
    <property type="entry name" value="CorA soluble domain-like"/>
    <property type="match status" value="1"/>
</dbReference>
<feature type="transmembrane region" description="Helical" evidence="11">
    <location>
        <begin position="308"/>
        <end position="327"/>
    </location>
</feature>
<dbReference type="GO" id="GO:0015095">
    <property type="term" value="F:magnesium ion transmembrane transporter activity"/>
    <property type="evidence" value="ECO:0007669"/>
    <property type="project" value="TreeGrafter"/>
</dbReference>
<keyword evidence="3" id="KW-0813">Transport</keyword>
<evidence type="ECO:0000313" key="13">
    <source>
        <dbReference type="Proteomes" id="UP000483035"/>
    </source>
</evidence>
<dbReference type="SUPFAM" id="SSF144083">
    <property type="entry name" value="Magnesium transport protein CorA, transmembrane region"/>
    <property type="match status" value="1"/>
</dbReference>
<gene>
    <name evidence="12" type="ORF">GR212_00495</name>
</gene>
<evidence type="ECO:0000256" key="3">
    <source>
        <dbReference type="ARBA" id="ARBA00022448"/>
    </source>
</evidence>
<evidence type="ECO:0000256" key="4">
    <source>
        <dbReference type="ARBA" id="ARBA00022475"/>
    </source>
</evidence>
<dbReference type="Gene3D" id="1.20.58.340">
    <property type="entry name" value="Magnesium transport protein CorA, transmembrane region"/>
    <property type="match status" value="2"/>
</dbReference>
<reference evidence="12 13" key="1">
    <citation type="submission" date="2019-12" db="EMBL/GenBank/DDBJ databases">
        <title>Rhizobium genotypes associated with high levels of biological nitrogen fixation by grain legumes in a temperate-maritime cropping system.</title>
        <authorList>
            <person name="Maluk M."/>
            <person name="Francesc Ferrando Molina F."/>
            <person name="Lopez Del Egido L."/>
            <person name="Lafos M."/>
            <person name="Langarica-Fuentes A."/>
            <person name="Gebre Yohannes G."/>
            <person name="Young M.W."/>
            <person name="Martin P."/>
            <person name="Gantlett R."/>
            <person name="Kenicer G."/>
            <person name="Hawes C."/>
            <person name="Begg G.S."/>
            <person name="Quilliam R.S."/>
            <person name="Squire G.R."/>
            <person name="Poole P.S."/>
            <person name="Young P.W."/>
            <person name="Iannetta P.M."/>
            <person name="James E.K."/>
        </authorList>
    </citation>
    <scope>NUCLEOTIDE SEQUENCE [LARGE SCALE GENOMIC DNA]</scope>
    <source>
        <strain evidence="12 13">JHI1118</strain>
    </source>
</reference>
<evidence type="ECO:0000256" key="8">
    <source>
        <dbReference type="ARBA" id="ARBA00022989"/>
    </source>
</evidence>
<comment type="caution">
    <text evidence="12">The sequence shown here is derived from an EMBL/GenBank/DDBJ whole genome shotgun (WGS) entry which is preliminary data.</text>
</comment>
<dbReference type="GO" id="GO:0005886">
    <property type="term" value="C:plasma membrane"/>
    <property type="evidence" value="ECO:0007669"/>
    <property type="project" value="UniProtKB-SubCell"/>
</dbReference>
<keyword evidence="4" id="KW-1003">Cell membrane</keyword>
<keyword evidence="8 11" id="KW-1133">Transmembrane helix</keyword>
<dbReference type="PANTHER" id="PTHR46494">
    <property type="entry name" value="CORA FAMILY METAL ION TRANSPORTER (EUROFUNG)"/>
    <property type="match status" value="1"/>
</dbReference>
<comment type="similarity">
    <text evidence="2">Belongs to the CorA metal ion transporter (MIT) (TC 1.A.35) family.</text>
</comment>
<keyword evidence="9" id="KW-0406">Ion transport</keyword>
<organism evidence="12 13">
    <name type="scientific">Rhizobium lusitanum</name>
    <dbReference type="NCBI Taxonomy" id="293958"/>
    <lineage>
        <taxon>Bacteria</taxon>
        <taxon>Pseudomonadati</taxon>
        <taxon>Pseudomonadota</taxon>
        <taxon>Alphaproteobacteria</taxon>
        <taxon>Hyphomicrobiales</taxon>
        <taxon>Rhizobiaceae</taxon>
        <taxon>Rhizobium/Agrobacterium group</taxon>
        <taxon>Rhizobium</taxon>
    </lineage>
</organism>
<keyword evidence="7" id="KW-0862">Zinc</keyword>
<sequence length="333" mass="37743">MNTLTSAHTIPGFIWAYRLLPGATKPERLPDDIDRSTLFAEEGFLWLHLNLVDARVAAFLEDAPGLNDAARIALTTHETHATITVDDQMLFGTLVDFQRDFARDTHDIGWLHFAVTDRMLITSRLQPLRSLDRARVLIEKNATRFSRPLDIFELLVVEFQRTLISVVIEISEELNLIEDFVHGNTTRDERTQLPPIRRTIVRLHRHLRTVLSLMRHAAASDDEEMPLGFEDVAGRLTGRLEAVEHDIYALQERARLLHEEIGSKLSSEINRHLYILSIMTAFLLPPTLVTGFFGMNTSSLPLSGGSSGTGYAVCFIIVSMLLAWWLLKRVNIL</sequence>
<evidence type="ECO:0000256" key="2">
    <source>
        <dbReference type="ARBA" id="ARBA00009765"/>
    </source>
</evidence>
<evidence type="ECO:0000256" key="1">
    <source>
        <dbReference type="ARBA" id="ARBA00004651"/>
    </source>
</evidence>
<dbReference type="GO" id="GO:0000287">
    <property type="term" value="F:magnesium ion binding"/>
    <property type="evidence" value="ECO:0007669"/>
    <property type="project" value="TreeGrafter"/>
</dbReference>